<dbReference type="Proteomes" id="UP000546162">
    <property type="component" value="Unassembled WGS sequence"/>
</dbReference>
<name>A0A7W7H304_9ACTN</name>
<organism evidence="2 3">
    <name type="scientific">Actinoplanes octamycinicus</name>
    <dbReference type="NCBI Taxonomy" id="135948"/>
    <lineage>
        <taxon>Bacteria</taxon>
        <taxon>Bacillati</taxon>
        <taxon>Actinomycetota</taxon>
        <taxon>Actinomycetes</taxon>
        <taxon>Micromonosporales</taxon>
        <taxon>Micromonosporaceae</taxon>
        <taxon>Actinoplanes</taxon>
    </lineage>
</organism>
<feature type="transmembrane region" description="Helical" evidence="1">
    <location>
        <begin position="173"/>
        <end position="194"/>
    </location>
</feature>
<keyword evidence="1" id="KW-0472">Membrane</keyword>
<feature type="transmembrane region" description="Helical" evidence="1">
    <location>
        <begin position="237"/>
        <end position="257"/>
    </location>
</feature>
<dbReference type="AlphaFoldDB" id="A0A7W7H304"/>
<feature type="transmembrane region" description="Helical" evidence="1">
    <location>
        <begin position="131"/>
        <end position="153"/>
    </location>
</feature>
<reference evidence="2 3" key="1">
    <citation type="submission" date="2020-08" db="EMBL/GenBank/DDBJ databases">
        <title>Sequencing the genomes of 1000 actinobacteria strains.</title>
        <authorList>
            <person name="Klenk H.-P."/>
        </authorList>
    </citation>
    <scope>NUCLEOTIDE SEQUENCE [LARGE SCALE GENOMIC DNA]</scope>
    <source>
        <strain evidence="2 3">DSM 45809</strain>
    </source>
</reference>
<feature type="transmembrane region" description="Helical" evidence="1">
    <location>
        <begin position="89"/>
        <end position="110"/>
    </location>
</feature>
<keyword evidence="1" id="KW-0812">Transmembrane</keyword>
<keyword evidence="1" id="KW-1133">Transmembrane helix</keyword>
<protein>
    <recommendedName>
        <fullName evidence="4">YrhK-like protein</fullName>
    </recommendedName>
</protein>
<keyword evidence="3" id="KW-1185">Reference proteome</keyword>
<gene>
    <name evidence="2" type="ORF">BJY16_006479</name>
</gene>
<accession>A0A7W7H304</accession>
<feature type="transmembrane region" description="Helical" evidence="1">
    <location>
        <begin position="206"/>
        <end position="225"/>
    </location>
</feature>
<evidence type="ECO:0000313" key="2">
    <source>
        <dbReference type="EMBL" id="MBB4743020.1"/>
    </source>
</evidence>
<comment type="caution">
    <text evidence="2">The sequence shown here is derived from an EMBL/GenBank/DDBJ whole genome shotgun (WGS) entry which is preliminary data.</text>
</comment>
<dbReference type="RefSeq" id="WP_185043330.1">
    <property type="nucleotide sequence ID" value="NZ_BAABFG010000005.1"/>
</dbReference>
<evidence type="ECO:0000313" key="3">
    <source>
        <dbReference type="Proteomes" id="UP000546162"/>
    </source>
</evidence>
<feature type="transmembrane region" description="Helical" evidence="1">
    <location>
        <begin position="55"/>
        <end position="77"/>
    </location>
</feature>
<dbReference type="EMBL" id="JACHNB010000001">
    <property type="protein sequence ID" value="MBB4743020.1"/>
    <property type="molecule type" value="Genomic_DNA"/>
</dbReference>
<evidence type="ECO:0008006" key="4">
    <source>
        <dbReference type="Google" id="ProtNLM"/>
    </source>
</evidence>
<sequence>MASTRYPTTPAEWSTARRRTVGPFTTHITYRRDDGRTVEWSSRGHRKHASRLSRASWWIAVLFAAGSLCFLIAPIPAFLDLVGPAADGLVFFVGSILFTAAAGLQWLETINAERGPGRRRWRLLTFEPRRIDWWSCGVQLVGTLYFNVTTFQALRVGLDSADYDRLVWRPDAIGSLCFLISGYLAYVEVTGHLLGRPRRTLESAIASVNLLGCLAFGASAVASYVVPSADAELGPALVNTGTALGALCFLIGALLLFPEGTHEARSAARR</sequence>
<proteinExistence type="predicted"/>
<evidence type="ECO:0000256" key="1">
    <source>
        <dbReference type="SAM" id="Phobius"/>
    </source>
</evidence>